<gene>
    <name evidence="4" type="ORF">F5X68DRAFT_62965</name>
</gene>
<dbReference type="InterPro" id="IPR053187">
    <property type="entry name" value="Notoamide_regulator"/>
</dbReference>
<feature type="domain" description="Zn(2)-C6 fungal-type" evidence="3">
    <location>
        <begin position="42"/>
        <end position="71"/>
    </location>
</feature>
<organism evidence="4 5">
    <name type="scientific">Plectosphaerella plurivora</name>
    <dbReference type="NCBI Taxonomy" id="936078"/>
    <lineage>
        <taxon>Eukaryota</taxon>
        <taxon>Fungi</taxon>
        <taxon>Dikarya</taxon>
        <taxon>Ascomycota</taxon>
        <taxon>Pezizomycotina</taxon>
        <taxon>Sordariomycetes</taxon>
        <taxon>Hypocreomycetidae</taxon>
        <taxon>Glomerellales</taxon>
        <taxon>Plectosphaerellaceae</taxon>
        <taxon>Plectosphaerella</taxon>
    </lineage>
</organism>
<dbReference type="SMART" id="SM00066">
    <property type="entry name" value="GAL4"/>
    <property type="match status" value="1"/>
</dbReference>
<dbReference type="AlphaFoldDB" id="A0A9P8V0I0"/>
<sequence length="235" mass="25756">MTQPTRTGSPFTSSPEGSRVDTARSAADSYSPRSRKYSTKLACKFCRKKRTKCDGTVPCGHCRTHQKDCVYEKSDQRTKSSLRSELDSLRRSLHASEAIIDALRHTRYRDRIVEQLQGGATNDQIAEMLKVLAAEDAAAPEQRQIVEGHHQWTMDGMLDSGRGATTMVIDPWNDTREGGLAPVYDDATPPAVFWNPLFSWPSDNGVLPPFDPDAGSLSGRGTGPVGSSFPGLQSL</sequence>
<feature type="compositionally biased region" description="Polar residues" evidence="2">
    <location>
        <begin position="1"/>
        <end position="16"/>
    </location>
</feature>
<dbReference type="GO" id="GO:0000981">
    <property type="term" value="F:DNA-binding transcription factor activity, RNA polymerase II-specific"/>
    <property type="evidence" value="ECO:0007669"/>
    <property type="project" value="InterPro"/>
</dbReference>
<feature type="region of interest" description="Disordered" evidence="2">
    <location>
        <begin position="1"/>
        <end position="37"/>
    </location>
</feature>
<reference evidence="4" key="1">
    <citation type="journal article" date="2021" name="Nat. Commun.">
        <title>Genetic determinants of endophytism in the Arabidopsis root mycobiome.</title>
        <authorList>
            <person name="Mesny F."/>
            <person name="Miyauchi S."/>
            <person name="Thiergart T."/>
            <person name="Pickel B."/>
            <person name="Atanasova L."/>
            <person name="Karlsson M."/>
            <person name="Huettel B."/>
            <person name="Barry K.W."/>
            <person name="Haridas S."/>
            <person name="Chen C."/>
            <person name="Bauer D."/>
            <person name="Andreopoulos W."/>
            <person name="Pangilinan J."/>
            <person name="LaButti K."/>
            <person name="Riley R."/>
            <person name="Lipzen A."/>
            <person name="Clum A."/>
            <person name="Drula E."/>
            <person name="Henrissat B."/>
            <person name="Kohler A."/>
            <person name="Grigoriev I.V."/>
            <person name="Martin F.M."/>
            <person name="Hacquard S."/>
        </authorList>
    </citation>
    <scope>NUCLEOTIDE SEQUENCE</scope>
    <source>
        <strain evidence="4">MPI-SDFR-AT-0117</strain>
    </source>
</reference>
<proteinExistence type="predicted"/>
<evidence type="ECO:0000313" key="5">
    <source>
        <dbReference type="Proteomes" id="UP000770015"/>
    </source>
</evidence>
<dbReference type="SUPFAM" id="SSF57701">
    <property type="entry name" value="Zn2/Cys6 DNA-binding domain"/>
    <property type="match status" value="1"/>
</dbReference>
<dbReference type="PROSITE" id="PS50048">
    <property type="entry name" value="ZN2_CY6_FUNGAL_2"/>
    <property type="match status" value="1"/>
</dbReference>
<evidence type="ECO:0000256" key="1">
    <source>
        <dbReference type="ARBA" id="ARBA00023242"/>
    </source>
</evidence>
<evidence type="ECO:0000259" key="3">
    <source>
        <dbReference type="PROSITE" id="PS50048"/>
    </source>
</evidence>
<dbReference type="CDD" id="cd00067">
    <property type="entry name" value="GAL4"/>
    <property type="match status" value="1"/>
</dbReference>
<keyword evidence="5" id="KW-1185">Reference proteome</keyword>
<dbReference type="PANTHER" id="PTHR47256:SF3">
    <property type="entry name" value="ZN(II)2CYS6 TRANSCRIPTION FACTOR (EUROFUNG)"/>
    <property type="match status" value="1"/>
</dbReference>
<dbReference type="InterPro" id="IPR036864">
    <property type="entry name" value="Zn2-C6_fun-type_DNA-bd_sf"/>
</dbReference>
<dbReference type="OrthoDB" id="5239226at2759"/>
<dbReference type="GO" id="GO:0008270">
    <property type="term" value="F:zinc ion binding"/>
    <property type="evidence" value="ECO:0007669"/>
    <property type="project" value="InterPro"/>
</dbReference>
<name>A0A9P8V0I0_9PEZI</name>
<feature type="region of interest" description="Disordered" evidence="2">
    <location>
        <begin position="209"/>
        <end position="235"/>
    </location>
</feature>
<dbReference type="PANTHER" id="PTHR47256">
    <property type="entry name" value="ZN(II)2CYS6 TRANSCRIPTION FACTOR (EUROFUNG)-RELATED"/>
    <property type="match status" value="1"/>
</dbReference>
<dbReference type="Proteomes" id="UP000770015">
    <property type="component" value="Unassembled WGS sequence"/>
</dbReference>
<protein>
    <recommendedName>
        <fullName evidence="3">Zn(2)-C6 fungal-type domain-containing protein</fullName>
    </recommendedName>
</protein>
<dbReference type="Pfam" id="PF00172">
    <property type="entry name" value="Zn_clus"/>
    <property type="match status" value="1"/>
</dbReference>
<dbReference type="EMBL" id="JAGSXJ010000045">
    <property type="protein sequence ID" value="KAH6662636.1"/>
    <property type="molecule type" value="Genomic_DNA"/>
</dbReference>
<dbReference type="PROSITE" id="PS00463">
    <property type="entry name" value="ZN2_CY6_FUNGAL_1"/>
    <property type="match status" value="1"/>
</dbReference>
<evidence type="ECO:0000313" key="4">
    <source>
        <dbReference type="EMBL" id="KAH6662636.1"/>
    </source>
</evidence>
<comment type="caution">
    <text evidence="4">The sequence shown here is derived from an EMBL/GenBank/DDBJ whole genome shotgun (WGS) entry which is preliminary data.</text>
</comment>
<dbReference type="Gene3D" id="4.10.240.10">
    <property type="entry name" value="Zn(2)-C6 fungal-type DNA-binding domain"/>
    <property type="match status" value="1"/>
</dbReference>
<dbReference type="InterPro" id="IPR001138">
    <property type="entry name" value="Zn2Cys6_DnaBD"/>
</dbReference>
<accession>A0A9P8V0I0</accession>
<evidence type="ECO:0000256" key="2">
    <source>
        <dbReference type="SAM" id="MobiDB-lite"/>
    </source>
</evidence>
<keyword evidence="1" id="KW-0539">Nucleus</keyword>